<dbReference type="PANTHER" id="PTHR40469:SF2">
    <property type="entry name" value="GALACTOSE-BINDING DOMAIN-LIKE SUPERFAMILY PROTEIN"/>
    <property type="match status" value="1"/>
</dbReference>
<dbReference type="GeneID" id="95498691"/>
<gene>
    <name evidence="4" type="ORF">OHA91_21625</name>
</gene>
<protein>
    <submittedName>
        <fullName evidence="4">Ricin-type beta-trefoil lectin domain protein</fullName>
    </submittedName>
</protein>
<feature type="signal peptide" evidence="2">
    <location>
        <begin position="1"/>
        <end position="30"/>
    </location>
</feature>
<dbReference type="Proteomes" id="UP001432312">
    <property type="component" value="Chromosome"/>
</dbReference>
<evidence type="ECO:0000313" key="4">
    <source>
        <dbReference type="EMBL" id="WUN80893.1"/>
    </source>
</evidence>
<feature type="chain" id="PRO_5046960404" evidence="2">
    <location>
        <begin position="31"/>
        <end position="463"/>
    </location>
</feature>
<feature type="region of interest" description="Disordered" evidence="1">
    <location>
        <begin position="34"/>
        <end position="86"/>
    </location>
</feature>
<dbReference type="RefSeq" id="WP_328739785.1">
    <property type="nucleotide sequence ID" value="NZ_CP108036.1"/>
</dbReference>
<dbReference type="InterPro" id="IPR024079">
    <property type="entry name" value="MetalloPept_cat_dom_sf"/>
</dbReference>
<sequence length="463" mass="47598">MRFTGKHRISIVAAAAAAAIVGTLQLPSTAFGTEDTTGTAGTASTAGIESPADGTDGADSAPPTGDGPDAHAEDSTTHGSDGTVFRNGIMSLGTQAAPKAATRSAAAAAPTTPAAAAPPQGEGWKLSGATKWLTTGYTIKFYDQKSADWLGPYVQASAADLRRITNLPVAVDTKPVGWDYVRPKGEVIVGVLHRPCVPPAGEGSMGSTGWKIVRDGTGTANLSCGFTSSSVAETVTSGHAYIDDSFFTAAGKPTAAMGETYMRNHVSHELGHTLGLAHANRSLTKSDCVKGTDSGQFPVMCSPTYAYQDKRAGTYVQQYDVQGLRRLAAGAGATLSPQGKVTGIGSKCLDVKGGKAANGTQIQLYTCNGSAAQSWILGKDGTFRAFGKCLDNARNASTNGNKISLHDCNGSAAQRWSVNAKGQIVHVASGKVLDVAGGATANGTVVQLYTANTNKRQVWVTPK</sequence>
<dbReference type="Pfam" id="PF00652">
    <property type="entry name" value="Ricin_B_lectin"/>
    <property type="match status" value="1"/>
</dbReference>
<feature type="region of interest" description="Disordered" evidence="1">
    <location>
        <begin position="101"/>
        <end position="124"/>
    </location>
</feature>
<feature type="compositionally biased region" description="Low complexity" evidence="1">
    <location>
        <begin position="101"/>
        <end position="119"/>
    </location>
</feature>
<keyword evidence="2" id="KW-0732">Signal</keyword>
<dbReference type="PROSITE" id="PS50231">
    <property type="entry name" value="RICIN_B_LECTIN"/>
    <property type="match status" value="1"/>
</dbReference>
<dbReference type="InterPro" id="IPR035992">
    <property type="entry name" value="Ricin_B-like_lectins"/>
</dbReference>
<feature type="domain" description="Ricin B lectin" evidence="3">
    <location>
        <begin position="338"/>
        <end position="462"/>
    </location>
</feature>
<dbReference type="Gene3D" id="3.40.390.10">
    <property type="entry name" value="Collagenase (Catalytic Domain)"/>
    <property type="match status" value="1"/>
</dbReference>
<dbReference type="InterPro" id="IPR000772">
    <property type="entry name" value="Ricin_B_lectin"/>
</dbReference>
<proteinExistence type="predicted"/>
<dbReference type="SMART" id="SM00458">
    <property type="entry name" value="RICIN"/>
    <property type="match status" value="1"/>
</dbReference>
<dbReference type="Gene3D" id="2.80.10.50">
    <property type="match status" value="2"/>
</dbReference>
<dbReference type="PANTHER" id="PTHR40469">
    <property type="entry name" value="SECRETED GLYCOSYL HYDROLASE"/>
    <property type="match status" value="1"/>
</dbReference>
<organism evidence="4 5">
    <name type="scientific">Streptomyces erythrochromogenes</name>
    <dbReference type="NCBI Taxonomy" id="285574"/>
    <lineage>
        <taxon>Bacteria</taxon>
        <taxon>Bacillati</taxon>
        <taxon>Actinomycetota</taxon>
        <taxon>Actinomycetes</taxon>
        <taxon>Kitasatosporales</taxon>
        <taxon>Streptomycetaceae</taxon>
        <taxon>Streptomyces</taxon>
    </lineage>
</organism>
<evidence type="ECO:0000259" key="3">
    <source>
        <dbReference type="SMART" id="SM00458"/>
    </source>
</evidence>
<accession>A0ABZ1QE18</accession>
<evidence type="ECO:0000256" key="2">
    <source>
        <dbReference type="SAM" id="SignalP"/>
    </source>
</evidence>
<dbReference type="SUPFAM" id="SSF55486">
    <property type="entry name" value="Metalloproteases ('zincins'), catalytic domain"/>
    <property type="match status" value="1"/>
</dbReference>
<dbReference type="EMBL" id="CP108036">
    <property type="protein sequence ID" value="WUN80893.1"/>
    <property type="molecule type" value="Genomic_DNA"/>
</dbReference>
<evidence type="ECO:0000256" key="1">
    <source>
        <dbReference type="SAM" id="MobiDB-lite"/>
    </source>
</evidence>
<feature type="compositionally biased region" description="Low complexity" evidence="1">
    <location>
        <begin position="34"/>
        <end position="47"/>
    </location>
</feature>
<reference evidence="4" key="1">
    <citation type="submission" date="2022-10" db="EMBL/GenBank/DDBJ databases">
        <title>The complete genomes of actinobacterial strains from the NBC collection.</title>
        <authorList>
            <person name="Joergensen T.S."/>
            <person name="Alvarez Arevalo M."/>
            <person name="Sterndorff E.B."/>
            <person name="Faurdal D."/>
            <person name="Vuksanovic O."/>
            <person name="Mourched A.-S."/>
            <person name="Charusanti P."/>
            <person name="Shaw S."/>
            <person name="Blin K."/>
            <person name="Weber T."/>
        </authorList>
    </citation>
    <scope>NUCLEOTIDE SEQUENCE</scope>
    <source>
        <strain evidence="4">NBC_00303</strain>
    </source>
</reference>
<dbReference type="CDD" id="cd23451">
    <property type="entry name" value="beta-trefoil_Ricin_laminarinase"/>
    <property type="match status" value="1"/>
</dbReference>
<name>A0ABZ1QE18_9ACTN</name>
<evidence type="ECO:0000313" key="5">
    <source>
        <dbReference type="Proteomes" id="UP001432312"/>
    </source>
</evidence>
<dbReference type="SUPFAM" id="SSF50370">
    <property type="entry name" value="Ricin B-like lectins"/>
    <property type="match status" value="1"/>
</dbReference>
<keyword evidence="5" id="KW-1185">Reference proteome</keyword>